<organism evidence="1 2">
    <name type="scientific">Taurinivorans muris</name>
    <dbReference type="NCBI Taxonomy" id="2787751"/>
    <lineage>
        <taxon>Bacteria</taxon>
        <taxon>Pseudomonadati</taxon>
        <taxon>Thermodesulfobacteriota</taxon>
        <taxon>Desulfovibrionia</taxon>
        <taxon>Desulfovibrionales</taxon>
        <taxon>Desulfovibrionaceae</taxon>
        <taxon>Taurinivorans</taxon>
    </lineage>
</organism>
<dbReference type="RefSeq" id="WP_334315313.1">
    <property type="nucleotide sequence ID" value="NZ_CP065938.1"/>
</dbReference>
<reference evidence="1" key="1">
    <citation type="submission" date="2020-12" db="EMBL/GenBank/DDBJ databases">
        <title>Taurinivorans muris gen. nov., sp. nov., fundamental and realized metabolic niche of a ubiquitous sulfidogenic bacterium in the murine intestine.</title>
        <authorList>
            <person name="Ye H."/>
            <person name="Hanson B.T."/>
            <person name="Loy A."/>
        </authorList>
    </citation>
    <scope>NUCLEOTIDE SEQUENCE</scope>
    <source>
        <strain evidence="1">LT0009</strain>
    </source>
</reference>
<accession>A0ABY5Y0P2</accession>
<protein>
    <submittedName>
        <fullName evidence="1">Uncharacterized protein</fullName>
    </submittedName>
</protein>
<proteinExistence type="predicted"/>
<dbReference type="Proteomes" id="UP001058120">
    <property type="component" value="Chromosome"/>
</dbReference>
<keyword evidence="2" id="KW-1185">Reference proteome</keyword>
<evidence type="ECO:0000313" key="1">
    <source>
        <dbReference type="EMBL" id="UWX05730.1"/>
    </source>
</evidence>
<dbReference type="EMBL" id="CP065938">
    <property type="protein sequence ID" value="UWX05730.1"/>
    <property type="molecule type" value="Genomic_DNA"/>
</dbReference>
<name>A0ABY5Y0P2_9BACT</name>
<gene>
    <name evidence="1" type="ORF">JBF11_09930</name>
</gene>
<sequence>MVLKEYLLQTAKQIQDIEAKAKKMLSSENKQEYVSCMHEKAHILAALYDNARKQDISDIEQAENVLLTLHGFSESAKKSLQVNSPWFMSALLYPEDYREGEPNNLEKLIQSL</sequence>
<evidence type="ECO:0000313" key="2">
    <source>
        <dbReference type="Proteomes" id="UP001058120"/>
    </source>
</evidence>